<dbReference type="PROSITE" id="PS50932">
    <property type="entry name" value="HTH_LACI_2"/>
    <property type="match status" value="1"/>
</dbReference>
<dbReference type="InterPro" id="IPR001761">
    <property type="entry name" value="Peripla_BP/Lac1_sug-bd_dom"/>
</dbReference>
<evidence type="ECO:0000256" key="4">
    <source>
        <dbReference type="ARBA" id="ARBA00023163"/>
    </source>
</evidence>
<reference evidence="6 7" key="1">
    <citation type="submission" date="2020-08" db="EMBL/GenBank/DDBJ databases">
        <authorList>
            <person name="Liu C."/>
            <person name="Sun Q."/>
        </authorList>
    </citation>
    <scope>NUCLEOTIDE SEQUENCE [LARGE SCALE GENOMIC DNA]</scope>
    <source>
        <strain evidence="6 7">NSJ-61</strain>
    </source>
</reference>
<evidence type="ECO:0000259" key="5">
    <source>
        <dbReference type="PROSITE" id="PS50932"/>
    </source>
</evidence>
<dbReference type="InterPro" id="IPR010982">
    <property type="entry name" value="Lambda_DNA-bd_dom_sf"/>
</dbReference>
<feature type="domain" description="HTH lacI-type" evidence="5">
    <location>
        <begin position="2"/>
        <end position="56"/>
    </location>
</feature>
<dbReference type="GO" id="GO:0003700">
    <property type="term" value="F:DNA-binding transcription factor activity"/>
    <property type="evidence" value="ECO:0007669"/>
    <property type="project" value="TreeGrafter"/>
</dbReference>
<dbReference type="Proteomes" id="UP000515856">
    <property type="component" value="Chromosome"/>
</dbReference>
<dbReference type="KEGG" id="ehn:H9Q80_08020"/>
<dbReference type="Pfam" id="PF00532">
    <property type="entry name" value="Peripla_BP_1"/>
    <property type="match status" value="1"/>
</dbReference>
<dbReference type="SUPFAM" id="SSF53822">
    <property type="entry name" value="Periplasmic binding protein-like I"/>
    <property type="match status" value="1"/>
</dbReference>
<keyword evidence="1" id="KW-0678">Repressor</keyword>
<dbReference type="InterPro" id="IPR000843">
    <property type="entry name" value="HTH_LacI"/>
</dbReference>
<proteinExistence type="predicted"/>
<dbReference type="PANTHER" id="PTHR30146">
    <property type="entry name" value="LACI-RELATED TRANSCRIPTIONAL REPRESSOR"/>
    <property type="match status" value="1"/>
</dbReference>
<protein>
    <submittedName>
        <fullName evidence="6">LacI family DNA-binding transcriptional regulator</fullName>
    </submittedName>
</protein>
<dbReference type="AlphaFoldDB" id="A0A7G9GSU3"/>
<accession>A0A7G9GSU3</accession>
<organism evidence="6 7">
    <name type="scientific">[Eubacterium] hominis</name>
    <dbReference type="NCBI Taxonomy" id="2764325"/>
    <lineage>
        <taxon>Bacteria</taxon>
        <taxon>Bacillati</taxon>
        <taxon>Bacillota</taxon>
        <taxon>Erysipelotrichia</taxon>
        <taxon>Erysipelotrichales</taxon>
        <taxon>Erysipelotrichaceae</taxon>
        <taxon>Amedibacillus</taxon>
    </lineage>
</organism>
<evidence type="ECO:0000313" key="6">
    <source>
        <dbReference type="EMBL" id="QNM13875.1"/>
    </source>
</evidence>
<dbReference type="GO" id="GO:0000976">
    <property type="term" value="F:transcription cis-regulatory region binding"/>
    <property type="evidence" value="ECO:0007669"/>
    <property type="project" value="TreeGrafter"/>
</dbReference>
<evidence type="ECO:0000256" key="3">
    <source>
        <dbReference type="ARBA" id="ARBA00023125"/>
    </source>
</evidence>
<sequence length="326" mass="36500">MASINDVAKKANVAKSTVSLVVNNSGYVSAKTRAKVEEAMRELNYVPSQLAKNLSSRRSNIVGIVMPDVMHPFFATFIKYAELKLFHYGYMTMVCGTIGREQIEESYLDMLDRKAMDGIIMGAHTLDIDRYKKTKQPIVALDRFIGEHIPVVSSNHYQAAEKTLEILLNNKCRHVIQLVGSMILVKAENDYASCCHELFLKHGIQVHQVEVGHNTFTTEKYKKAAEMAFHLYPDVDAIIGVDMAIMECLAIAKERNIHVPNDLKLIAFDGTYITRIGERTLTAIKQPIEKLANASVDTIVQMIEGKITAKKEIILDVEVQLGDTTL</sequence>
<keyword evidence="7" id="KW-1185">Reference proteome</keyword>
<keyword evidence="2" id="KW-0805">Transcription regulation</keyword>
<dbReference type="EMBL" id="CP060636">
    <property type="protein sequence ID" value="QNM13875.1"/>
    <property type="molecule type" value="Genomic_DNA"/>
</dbReference>
<evidence type="ECO:0000256" key="2">
    <source>
        <dbReference type="ARBA" id="ARBA00023015"/>
    </source>
</evidence>
<evidence type="ECO:0000313" key="7">
    <source>
        <dbReference type="Proteomes" id="UP000515856"/>
    </source>
</evidence>
<dbReference type="Gene3D" id="3.40.50.2300">
    <property type="match status" value="2"/>
</dbReference>
<keyword evidence="4" id="KW-0804">Transcription</keyword>
<dbReference type="SUPFAM" id="SSF47413">
    <property type="entry name" value="lambda repressor-like DNA-binding domains"/>
    <property type="match status" value="1"/>
</dbReference>
<name>A0A7G9GSU3_9FIRM</name>
<dbReference type="CDD" id="cd06291">
    <property type="entry name" value="PBP1_Qymf-like"/>
    <property type="match status" value="1"/>
</dbReference>
<evidence type="ECO:0000256" key="1">
    <source>
        <dbReference type="ARBA" id="ARBA00022491"/>
    </source>
</evidence>
<dbReference type="Gene3D" id="1.10.260.40">
    <property type="entry name" value="lambda repressor-like DNA-binding domains"/>
    <property type="match status" value="1"/>
</dbReference>
<keyword evidence="3 6" id="KW-0238">DNA-binding</keyword>
<dbReference type="Pfam" id="PF00356">
    <property type="entry name" value="LacI"/>
    <property type="match status" value="1"/>
</dbReference>
<dbReference type="RefSeq" id="WP_117451427.1">
    <property type="nucleotide sequence ID" value="NZ_CP060636.1"/>
</dbReference>
<dbReference type="SMART" id="SM00354">
    <property type="entry name" value="HTH_LACI"/>
    <property type="match status" value="1"/>
</dbReference>
<dbReference type="CDD" id="cd01392">
    <property type="entry name" value="HTH_LacI"/>
    <property type="match status" value="1"/>
</dbReference>
<dbReference type="PANTHER" id="PTHR30146:SF95">
    <property type="entry name" value="RIBOSE OPERON REPRESSOR"/>
    <property type="match status" value="1"/>
</dbReference>
<gene>
    <name evidence="6" type="ORF">H9Q80_08020</name>
</gene>
<dbReference type="InterPro" id="IPR028082">
    <property type="entry name" value="Peripla_BP_I"/>
</dbReference>